<dbReference type="PANTHER" id="PTHR15224:SF1">
    <property type="entry name" value="NADH DEHYDROGENASE [UBIQUINONE] IRON-SULFUR PROTEIN 5"/>
    <property type="match status" value="1"/>
</dbReference>
<evidence type="ECO:0000256" key="16">
    <source>
        <dbReference type="PIRSR" id="PIRSR619342-50"/>
    </source>
</evidence>
<sequence length="101" mass="11792">MIEVSPIPLTESVGQLIKYPLKSYGLVENMASGYGYKGPNRCFRFWQDFLKCHESSDRHEQCDPYRLDYLECLHPAKEATRMRIVQEEAQRQHKARGKASE</sequence>
<evidence type="ECO:0000313" key="17">
    <source>
        <dbReference type="EMBL" id="KAJ1962879.1"/>
    </source>
</evidence>
<dbReference type="GO" id="GO:0005743">
    <property type="term" value="C:mitochondrial inner membrane"/>
    <property type="evidence" value="ECO:0007669"/>
    <property type="project" value="UniProtKB-SubCell"/>
</dbReference>
<dbReference type="InterPro" id="IPR019342">
    <property type="entry name" value="NADH_UbQ_OxRdtase_FeS-su5"/>
</dbReference>
<feature type="non-terminal residue" evidence="17">
    <location>
        <position position="1"/>
    </location>
</feature>
<keyword evidence="7" id="KW-0813">Transport</keyword>
<dbReference type="GO" id="GO:0032981">
    <property type="term" value="P:mitochondrial respiratory chain complex I assembly"/>
    <property type="evidence" value="ECO:0007669"/>
    <property type="project" value="TreeGrafter"/>
</dbReference>
<dbReference type="EMBL" id="JANBPY010000902">
    <property type="protein sequence ID" value="KAJ1962879.1"/>
    <property type="molecule type" value="Genomic_DNA"/>
</dbReference>
<organism evidence="17 18">
    <name type="scientific">Dispira parvispora</name>
    <dbReference type="NCBI Taxonomy" id="1520584"/>
    <lineage>
        <taxon>Eukaryota</taxon>
        <taxon>Fungi</taxon>
        <taxon>Fungi incertae sedis</taxon>
        <taxon>Zoopagomycota</taxon>
        <taxon>Kickxellomycotina</taxon>
        <taxon>Dimargaritomycetes</taxon>
        <taxon>Dimargaritales</taxon>
        <taxon>Dimargaritaceae</taxon>
        <taxon>Dispira</taxon>
    </lineage>
</organism>
<evidence type="ECO:0000256" key="9">
    <source>
        <dbReference type="ARBA" id="ARBA00022792"/>
    </source>
</evidence>
<dbReference type="AlphaFoldDB" id="A0A9W8ANT1"/>
<evidence type="ECO:0000256" key="1">
    <source>
        <dbReference type="ARBA" id="ARBA00003195"/>
    </source>
</evidence>
<accession>A0A9W8ANT1</accession>
<keyword evidence="18" id="KW-1185">Reference proteome</keyword>
<evidence type="ECO:0000256" key="15">
    <source>
        <dbReference type="ARBA" id="ARBA00032739"/>
    </source>
</evidence>
<comment type="subcellular location">
    <subcellularLocation>
        <location evidence="3">Mitochondrion inner membrane</location>
        <topology evidence="3">Peripheral membrane protein</topology>
    </subcellularLocation>
    <subcellularLocation>
        <location evidence="2">Mitochondrion intermembrane space</location>
    </subcellularLocation>
</comment>
<name>A0A9W8ANT1_9FUNG</name>
<comment type="caution">
    <text evidence="17">The sequence shown here is derived from an EMBL/GenBank/DDBJ whole genome shotgun (WGS) entry which is preliminary data.</text>
</comment>
<evidence type="ECO:0000256" key="2">
    <source>
        <dbReference type="ARBA" id="ARBA00004569"/>
    </source>
</evidence>
<evidence type="ECO:0000256" key="13">
    <source>
        <dbReference type="ARBA" id="ARBA00023157"/>
    </source>
</evidence>
<keyword evidence="10" id="KW-0249">Electron transport</keyword>
<evidence type="ECO:0000256" key="5">
    <source>
        <dbReference type="ARBA" id="ARBA00011261"/>
    </source>
</evidence>
<proteinExistence type="inferred from homology"/>
<evidence type="ECO:0000256" key="11">
    <source>
        <dbReference type="ARBA" id="ARBA00023128"/>
    </source>
</evidence>
<evidence type="ECO:0000256" key="4">
    <source>
        <dbReference type="ARBA" id="ARBA00007372"/>
    </source>
</evidence>
<evidence type="ECO:0000256" key="7">
    <source>
        <dbReference type="ARBA" id="ARBA00022448"/>
    </source>
</evidence>
<comment type="function">
    <text evidence="1">Accessory subunit of the mitochondrial membrane respiratory chain NADH dehydrogenase (Complex I), that is believed not to be involved in catalysis. Complex I functions in the transfer of electrons from NADH to the respiratory chain. The immediate electron acceptor for the enzyme is believed to be ubiquinone.</text>
</comment>
<keyword evidence="12" id="KW-0472">Membrane</keyword>
<gene>
    <name evidence="17" type="ORF">IWQ62_003389</name>
</gene>
<keyword evidence="9" id="KW-0999">Mitochondrion inner membrane</keyword>
<keyword evidence="13 16" id="KW-1015">Disulfide bond</keyword>
<feature type="disulfide bond" evidence="16">
    <location>
        <begin position="52"/>
        <end position="62"/>
    </location>
</feature>
<evidence type="ECO:0000256" key="6">
    <source>
        <dbReference type="ARBA" id="ARBA00013482"/>
    </source>
</evidence>
<dbReference type="CDD" id="cd24141">
    <property type="entry name" value="NDUFS5-like"/>
    <property type="match status" value="1"/>
</dbReference>
<evidence type="ECO:0000256" key="10">
    <source>
        <dbReference type="ARBA" id="ARBA00022982"/>
    </source>
</evidence>
<evidence type="ECO:0000256" key="8">
    <source>
        <dbReference type="ARBA" id="ARBA00022660"/>
    </source>
</evidence>
<dbReference type="GO" id="GO:0005758">
    <property type="term" value="C:mitochondrial intermembrane space"/>
    <property type="evidence" value="ECO:0007669"/>
    <property type="project" value="UniProtKB-SubCell"/>
</dbReference>
<evidence type="ECO:0000256" key="14">
    <source>
        <dbReference type="ARBA" id="ARBA00031222"/>
    </source>
</evidence>
<feature type="disulfide bond" evidence="16">
    <location>
        <begin position="42"/>
        <end position="72"/>
    </location>
</feature>
<comment type="subunit">
    <text evidence="5">Mammalian complex I is composed of 45 different subunits. This is a component of the iron-sulfur (IP) fragment of the enzyme.</text>
</comment>
<keyword evidence="8" id="KW-0679">Respiratory chain</keyword>
<evidence type="ECO:0000256" key="12">
    <source>
        <dbReference type="ARBA" id="ARBA00023136"/>
    </source>
</evidence>
<reference evidence="17" key="1">
    <citation type="submission" date="2022-07" db="EMBL/GenBank/DDBJ databases">
        <title>Phylogenomic reconstructions and comparative analyses of Kickxellomycotina fungi.</title>
        <authorList>
            <person name="Reynolds N.K."/>
            <person name="Stajich J.E."/>
            <person name="Barry K."/>
            <person name="Grigoriev I.V."/>
            <person name="Crous P."/>
            <person name="Smith M.E."/>
        </authorList>
    </citation>
    <scope>NUCLEOTIDE SEQUENCE</scope>
    <source>
        <strain evidence="17">RSA 1196</strain>
    </source>
</reference>
<evidence type="ECO:0000313" key="18">
    <source>
        <dbReference type="Proteomes" id="UP001150925"/>
    </source>
</evidence>
<keyword evidence="11" id="KW-0496">Mitochondrion</keyword>
<dbReference type="OrthoDB" id="9992197at2759"/>
<dbReference type="Proteomes" id="UP001150925">
    <property type="component" value="Unassembled WGS sequence"/>
</dbReference>
<protein>
    <recommendedName>
        <fullName evidence="6">NADH dehydrogenase [ubiquinone] iron-sulfur protein 5</fullName>
    </recommendedName>
    <alternativeName>
        <fullName evidence="14">Complex I-15 kDa</fullName>
    </alternativeName>
    <alternativeName>
        <fullName evidence="15">NADH-ubiquinone oxidoreductase 15 kDa subunit</fullName>
    </alternativeName>
</protein>
<dbReference type="PANTHER" id="PTHR15224">
    <property type="entry name" value="NADH DEHYDROGENASE [UBIQUINONE] IRON-SULFUR PROTEIN 5"/>
    <property type="match status" value="1"/>
</dbReference>
<evidence type="ECO:0000256" key="3">
    <source>
        <dbReference type="ARBA" id="ARBA00004637"/>
    </source>
</evidence>
<comment type="similarity">
    <text evidence="4">Belongs to the complex I NDUFS5 subunit family.</text>
</comment>